<feature type="transmembrane region" description="Helical" evidence="5">
    <location>
        <begin position="233"/>
        <end position="251"/>
    </location>
</feature>
<keyword evidence="3 5" id="KW-1133">Transmembrane helix</keyword>
<dbReference type="GO" id="GO:0016874">
    <property type="term" value="F:ligase activity"/>
    <property type="evidence" value="ECO:0007669"/>
    <property type="project" value="UniProtKB-KW"/>
</dbReference>
<feature type="transmembrane region" description="Helical" evidence="5">
    <location>
        <begin position="167"/>
        <end position="188"/>
    </location>
</feature>
<comment type="subcellular location">
    <subcellularLocation>
        <location evidence="1">Membrane</location>
        <topology evidence="1">Multi-pass membrane protein</topology>
    </subcellularLocation>
</comment>
<feature type="transmembrane region" description="Helical" evidence="5">
    <location>
        <begin position="456"/>
        <end position="477"/>
    </location>
</feature>
<accession>A0AA46X340</accession>
<feature type="transmembrane region" description="Helical" evidence="5">
    <location>
        <begin position="508"/>
        <end position="524"/>
    </location>
</feature>
<reference evidence="7" key="1">
    <citation type="submission" date="2022-11" db="EMBL/GenBank/DDBJ databases">
        <title>Complete genome sequence of Veillonella rogosae KCOM 3468 isolated from human Subgingival dental plaque of Chronic peridontitis Lesion.</title>
        <authorList>
            <person name="Park S.-N."/>
            <person name="Lim Y.K."/>
            <person name="Kook J.-K."/>
        </authorList>
    </citation>
    <scope>NUCLEOTIDE SEQUENCE</scope>
    <source>
        <strain evidence="7">KCOM 3468</strain>
    </source>
</reference>
<evidence type="ECO:0000256" key="1">
    <source>
        <dbReference type="ARBA" id="ARBA00004141"/>
    </source>
</evidence>
<gene>
    <name evidence="7" type="ORF">OKW85_00130</name>
</gene>
<evidence type="ECO:0000256" key="4">
    <source>
        <dbReference type="ARBA" id="ARBA00023136"/>
    </source>
</evidence>
<evidence type="ECO:0000256" key="3">
    <source>
        <dbReference type="ARBA" id="ARBA00022989"/>
    </source>
</evidence>
<dbReference type="RefSeq" id="WP_265138194.1">
    <property type="nucleotide sequence ID" value="NZ_CP110418.1"/>
</dbReference>
<feature type="transmembrane region" description="Helical" evidence="5">
    <location>
        <begin position="70"/>
        <end position="89"/>
    </location>
</feature>
<feature type="transmembrane region" description="Helical" evidence="5">
    <location>
        <begin position="281"/>
        <end position="298"/>
    </location>
</feature>
<feature type="domain" description="O-antigen ligase-related" evidence="6">
    <location>
        <begin position="266"/>
        <end position="403"/>
    </location>
</feature>
<dbReference type="Pfam" id="PF04932">
    <property type="entry name" value="Wzy_C"/>
    <property type="match status" value="1"/>
</dbReference>
<feature type="transmembrane region" description="Helical" evidence="5">
    <location>
        <begin position="36"/>
        <end position="54"/>
    </location>
</feature>
<keyword evidence="2 5" id="KW-0812">Transmembrane</keyword>
<dbReference type="InterPro" id="IPR007016">
    <property type="entry name" value="O-antigen_ligase-rel_domated"/>
</dbReference>
<dbReference type="GO" id="GO:0016020">
    <property type="term" value="C:membrane"/>
    <property type="evidence" value="ECO:0007669"/>
    <property type="project" value="UniProtKB-SubCell"/>
</dbReference>
<dbReference type="EMBL" id="CP110418">
    <property type="protein sequence ID" value="UZG51050.1"/>
    <property type="molecule type" value="Genomic_DNA"/>
</dbReference>
<feature type="transmembrane region" description="Helical" evidence="5">
    <location>
        <begin position="305"/>
        <end position="326"/>
    </location>
</feature>
<dbReference type="Proteomes" id="UP001164244">
    <property type="component" value="Chromosome"/>
</dbReference>
<feature type="transmembrane region" description="Helical" evidence="5">
    <location>
        <begin position="484"/>
        <end position="502"/>
    </location>
</feature>
<feature type="transmembrane region" description="Helical" evidence="5">
    <location>
        <begin position="138"/>
        <end position="155"/>
    </location>
</feature>
<keyword evidence="7" id="KW-0436">Ligase</keyword>
<evidence type="ECO:0000313" key="7">
    <source>
        <dbReference type="EMBL" id="UZG51050.1"/>
    </source>
</evidence>
<organism evidence="7 8">
    <name type="scientific">Veillonella rogosae</name>
    <dbReference type="NCBI Taxonomy" id="423477"/>
    <lineage>
        <taxon>Bacteria</taxon>
        <taxon>Bacillati</taxon>
        <taxon>Bacillota</taxon>
        <taxon>Negativicutes</taxon>
        <taxon>Veillonellales</taxon>
        <taxon>Veillonellaceae</taxon>
        <taxon>Veillonella</taxon>
    </lineage>
</organism>
<dbReference type="KEGG" id="vrg:OKW85_00130"/>
<sequence length="538" mass="61740">MSSNKYIDSLIGLSFIFVIFPVIPMNLRIGFLGGEFSAKASFYTLFICLVYSVWLKRHSLRHYHLYWKELLYIALLGFSITGSLIHGLINFPYYDLVPGINYTNHKLEAIIQFIFNETVSEYTLSVIHFSFRVLKNSLTQLIFTFGFSYLIFYWYKNRSEIILKIVSKGSLISASLVVIFGVIELFYFGKQQWALSLLTYIRPIVHAIEINSTWWPPLFWPELQIRSLFPEPSFLGIYTVITIPFLWNIIFTSKNKKLIGLSFIILLLLEMITLLANSRTATVFLIIDHILLVLAICIQFRNKKFVIHSVLVTLIGILAFIGNIVYTSNVLYVQDAPTKSINTTNATIKNISTQQVANEITSYGENNITSLSKKDGRSNNQRYGVMKADLNIFKENPLLGIGQGLRTPYVLNHLDEATLNGAEVKMWIKNIKNKGLINISIPMLGEYTSRLSETGIISFILFMGPIVFLLVRLFIYIIKNPKDICIIFFTIAYIESLLTGIGTTLNELYYFWILLGFGYALVYTRNSYRNKVDEISEY</sequence>
<proteinExistence type="predicted"/>
<protein>
    <submittedName>
        <fullName evidence="7">O-antigen ligase family protein</fullName>
    </submittedName>
</protein>
<evidence type="ECO:0000256" key="2">
    <source>
        <dbReference type="ARBA" id="ARBA00022692"/>
    </source>
</evidence>
<keyword evidence="4 5" id="KW-0472">Membrane</keyword>
<evidence type="ECO:0000256" key="5">
    <source>
        <dbReference type="SAM" id="Phobius"/>
    </source>
</evidence>
<dbReference type="AlphaFoldDB" id="A0AA46X340"/>
<evidence type="ECO:0000259" key="6">
    <source>
        <dbReference type="Pfam" id="PF04932"/>
    </source>
</evidence>
<name>A0AA46X340_9FIRM</name>
<feature type="transmembrane region" description="Helical" evidence="5">
    <location>
        <begin position="258"/>
        <end position="275"/>
    </location>
</feature>
<evidence type="ECO:0000313" key="8">
    <source>
        <dbReference type="Proteomes" id="UP001164244"/>
    </source>
</evidence>
<feature type="transmembrane region" description="Helical" evidence="5">
    <location>
        <begin position="7"/>
        <end position="24"/>
    </location>
</feature>